<dbReference type="InterPro" id="IPR009446">
    <property type="entry name" value="Mgm101"/>
</dbReference>
<keyword evidence="4" id="KW-0227">DNA damage</keyword>
<evidence type="ECO:0000256" key="6">
    <source>
        <dbReference type="ARBA" id="ARBA00023125"/>
    </source>
</evidence>
<dbReference type="GO" id="GO:0036297">
    <property type="term" value="P:interstrand cross-link repair"/>
    <property type="evidence" value="ECO:0007669"/>
    <property type="project" value="TreeGrafter"/>
</dbReference>
<evidence type="ECO:0000313" key="10">
    <source>
        <dbReference type="EMBL" id="KAJ3226265.1"/>
    </source>
</evidence>
<dbReference type="PANTHER" id="PTHR31404:SF0">
    <property type="entry name" value="MITOCHONDRIAL GENOME MAINTENANCE PROTEIN MGM101"/>
    <property type="match status" value="1"/>
</dbReference>
<organism evidence="10 11">
    <name type="scientific">Clydaea vesicula</name>
    <dbReference type="NCBI Taxonomy" id="447962"/>
    <lineage>
        <taxon>Eukaryota</taxon>
        <taxon>Fungi</taxon>
        <taxon>Fungi incertae sedis</taxon>
        <taxon>Chytridiomycota</taxon>
        <taxon>Chytridiomycota incertae sedis</taxon>
        <taxon>Chytridiomycetes</taxon>
        <taxon>Lobulomycetales</taxon>
        <taxon>Lobulomycetaceae</taxon>
        <taxon>Clydaea</taxon>
    </lineage>
</organism>
<evidence type="ECO:0000256" key="1">
    <source>
        <dbReference type="ARBA" id="ARBA00004436"/>
    </source>
</evidence>
<evidence type="ECO:0000256" key="7">
    <source>
        <dbReference type="ARBA" id="ARBA00023128"/>
    </source>
</evidence>
<evidence type="ECO:0000256" key="8">
    <source>
        <dbReference type="ARBA" id="ARBA00023204"/>
    </source>
</evidence>
<comment type="caution">
    <text evidence="10">The sequence shown here is derived from an EMBL/GenBank/DDBJ whole genome shotgun (WGS) entry which is preliminary data.</text>
</comment>
<proteinExistence type="inferred from homology"/>
<keyword evidence="7" id="KW-0496">Mitochondrion</keyword>
<dbReference type="GO" id="GO:0000725">
    <property type="term" value="P:recombinational repair"/>
    <property type="evidence" value="ECO:0007669"/>
    <property type="project" value="TreeGrafter"/>
</dbReference>
<dbReference type="Pfam" id="PF06420">
    <property type="entry name" value="Mgm101p"/>
    <property type="match status" value="1"/>
</dbReference>
<reference evidence="10" key="1">
    <citation type="submission" date="2020-05" db="EMBL/GenBank/DDBJ databases">
        <title>Phylogenomic resolution of chytrid fungi.</title>
        <authorList>
            <person name="Stajich J.E."/>
            <person name="Amses K."/>
            <person name="Simmons R."/>
            <person name="Seto K."/>
            <person name="Myers J."/>
            <person name="Bonds A."/>
            <person name="Quandt C.A."/>
            <person name="Barry K."/>
            <person name="Liu P."/>
            <person name="Grigoriev I."/>
            <person name="Longcore J.E."/>
            <person name="James T.Y."/>
        </authorList>
    </citation>
    <scope>NUCLEOTIDE SEQUENCE</scope>
    <source>
        <strain evidence="10">JEL0476</strain>
    </source>
</reference>
<keyword evidence="11" id="KW-1185">Reference proteome</keyword>
<keyword evidence="6" id="KW-0238">DNA-binding</keyword>
<evidence type="ECO:0000313" key="11">
    <source>
        <dbReference type="Proteomes" id="UP001211065"/>
    </source>
</evidence>
<evidence type="ECO:0000256" key="9">
    <source>
        <dbReference type="ARBA" id="ARBA00023271"/>
    </source>
</evidence>
<name>A0AAD5XYE5_9FUNG</name>
<evidence type="ECO:0000256" key="2">
    <source>
        <dbReference type="ARBA" id="ARBA00007053"/>
    </source>
</evidence>
<dbReference type="AlphaFoldDB" id="A0AAD5XYE5"/>
<dbReference type="EMBL" id="JADGJW010000040">
    <property type="protein sequence ID" value="KAJ3226265.1"/>
    <property type="molecule type" value="Genomic_DNA"/>
</dbReference>
<comment type="similarity">
    <text evidence="2">Belongs to the MGM101 family.</text>
</comment>
<dbReference type="GO" id="GO:0003697">
    <property type="term" value="F:single-stranded DNA binding"/>
    <property type="evidence" value="ECO:0007669"/>
    <property type="project" value="InterPro"/>
</dbReference>
<protein>
    <recommendedName>
        <fullName evidence="3">Mitochondrial genome maintenance protein MGM101</fullName>
    </recommendedName>
</protein>
<evidence type="ECO:0000256" key="3">
    <source>
        <dbReference type="ARBA" id="ARBA00013628"/>
    </source>
</evidence>
<evidence type="ECO:0000256" key="4">
    <source>
        <dbReference type="ARBA" id="ARBA00022763"/>
    </source>
</evidence>
<dbReference type="PANTHER" id="PTHR31404">
    <property type="entry name" value="MITOCHONDRIAL GENOME MAINTENANCE PROTEIN MGM101"/>
    <property type="match status" value="1"/>
</dbReference>
<accession>A0AAD5XYE5</accession>
<keyword evidence="5" id="KW-0809">Transit peptide</keyword>
<sequence length="236" mass="26507">MKAISYAIVEICSNNTSYTAKSFVKKPAEPDADAPPRNPMKTNERVFKPATAFDNELASFETADQQFSMENFPGLSSEPFSKEVADTLLAPIDNNDIEIKPDGLAYLPEIKYRRILNRAFGPANKFGRGPHTITGKNISREYALFAQGRFISMARGDQDFYGEDGVKSNALMRCCKDLGVGSELWDPAFLATWKHKNCVQVFVTNASKGTKAYLWRRKDRKFEYPFTEANTSGNTR</sequence>
<comment type="subcellular location">
    <subcellularLocation>
        <location evidence="1">Mitochondrion matrix</location>
        <location evidence="1">Mitochondrion nucleoid</location>
    </subcellularLocation>
</comment>
<dbReference type="GO" id="GO:0000262">
    <property type="term" value="C:mitochondrial chromosome"/>
    <property type="evidence" value="ECO:0007669"/>
    <property type="project" value="InterPro"/>
</dbReference>
<keyword evidence="9" id="KW-1135">Mitochondrion nucleoid</keyword>
<dbReference type="Proteomes" id="UP001211065">
    <property type="component" value="Unassembled WGS sequence"/>
</dbReference>
<evidence type="ECO:0000256" key="5">
    <source>
        <dbReference type="ARBA" id="ARBA00022946"/>
    </source>
</evidence>
<keyword evidence="8" id="KW-0234">DNA repair</keyword>
<gene>
    <name evidence="10" type="ORF">HK099_005262</name>
</gene>